<feature type="compositionally biased region" description="Polar residues" evidence="1">
    <location>
        <begin position="649"/>
        <end position="660"/>
    </location>
</feature>
<dbReference type="Pfam" id="PF00620">
    <property type="entry name" value="RhoGAP"/>
    <property type="match status" value="1"/>
</dbReference>
<feature type="compositionally biased region" description="Pro residues" evidence="1">
    <location>
        <begin position="1732"/>
        <end position="1743"/>
    </location>
</feature>
<feature type="region of interest" description="Disordered" evidence="1">
    <location>
        <begin position="801"/>
        <end position="857"/>
    </location>
</feature>
<feature type="compositionally biased region" description="Polar residues" evidence="1">
    <location>
        <begin position="1534"/>
        <end position="1543"/>
    </location>
</feature>
<feature type="compositionally biased region" description="Polar residues" evidence="1">
    <location>
        <begin position="1767"/>
        <end position="1777"/>
    </location>
</feature>
<feature type="compositionally biased region" description="Low complexity" evidence="1">
    <location>
        <begin position="1794"/>
        <end position="1806"/>
    </location>
</feature>
<dbReference type="InterPro" id="IPR000198">
    <property type="entry name" value="RhoGAP_dom"/>
</dbReference>
<dbReference type="PANTHER" id="PTHR23179">
    <property type="entry name" value="T-CELL ACTIVATION RHO GTPASE ACTIVATING PROTEIN-RELATED"/>
    <property type="match status" value="1"/>
</dbReference>
<name>A0AAV3Z6B3_9GAST</name>
<feature type="compositionally biased region" description="Low complexity" evidence="1">
    <location>
        <begin position="1626"/>
        <end position="1636"/>
    </location>
</feature>
<feature type="domain" description="Rho-GAP" evidence="2">
    <location>
        <begin position="142"/>
        <end position="352"/>
    </location>
</feature>
<feature type="compositionally biased region" description="Basic and acidic residues" evidence="1">
    <location>
        <begin position="1544"/>
        <end position="1561"/>
    </location>
</feature>
<feature type="compositionally biased region" description="Low complexity" evidence="1">
    <location>
        <begin position="1562"/>
        <end position="1574"/>
    </location>
</feature>
<evidence type="ECO:0000256" key="1">
    <source>
        <dbReference type="SAM" id="MobiDB-lite"/>
    </source>
</evidence>
<feature type="compositionally biased region" description="Basic and acidic residues" evidence="1">
    <location>
        <begin position="906"/>
        <end position="918"/>
    </location>
</feature>
<feature type="compositionally biased region" description="Pro residues" evidence="1">
    <location>
        <begin position="919"/>
        <end position="930"/>
    </location>
</feature>
<feature type="compositionally biased region" description="Basic and acidic residues" evidence="1">
    <location>
        <begin position="505"/>
        <end position="526"/>
    </location>
</feature>
<feature type="compositionally biased region" description="Low complexity" evidence="1">
    <location>
        <begin position="1749"/>
        <end position="1766"/>
    </location>
</feature>
<feature type="compositionally biased region" description="Low complexity" evidence="1">
    <location>
        <begin position="1682"/>
        <end position="1700"/>
    </location>
</feature>
<feature type="region of interest" description="Disordered" evidence="1">
    <location>
        <begin position="1476"/>
        <end position="1583"/>
    </location>
</feature>
<feature type="compositionally biased region" description="Low complexity" evidence="1">
    <location>
        <begin position="1079"/>
        <end position="1113"/>
    </location>
</feature>
<feature type="compositionally biased region" description="Acidic residues" evidence="1">
    <location>
        <begin position="893"/>
        <end position="905"/>
    </location>
</feature>
<feature type="compositionally biased region" description="Basic and acidic residues" evidence="1">
    <location>
        <begin position="1717"/>
        <end position="1729"/>
    </location>
</feature>
<gene>
    <name evidence="3" type="ORF">PoB_001753000</name>
</gene>
<evidence type="ECO:0000313" key="4">
    <source>
        <dbReference type="Proteomes" id="UP000735302"/>
    </source>
</evidence>
<feature type="compositionally biased region" description="Polar residues" evidence="1">
    <location>
        <begin position="1511"/>
        <end position="1526"/>
    </location>
</feature>
<feature type="compositionally biased region" description="Low complexity" evidence="1">
    <location>
        <begin position="1476"/>
        <end position="1494"/>
    </location>
</feature>
<feature type="compositionally biased region" description="Polar residues" evidence="1">
    <location>
        <begin position="1068"/>
        <end position="1078"/>
    </location>
</feature>
<sequence length="1831" mass="200961">MKVVKLKMCLPTRSIGLKSIHYFHVTYHVTKGASTPHMTTDIYYGHETPFSIKLSQVRELTRSRSRDDVANMTSSDLDTVVEESAAAGQKCEFYVKHKKTPKKHHLDDSSYQKSMKKSKKSPNIISNLLRKIRSPHPLVFGLPLSEICDENFDPPESIIRLIVLVYRRGPTVPGILRRGNKASLAKEIREKIDAGVRYTIEDHQAPTAASVFKEFLRCIPGGLLVRDLHDQWLTVNKDDPVQVKLDKVKGIVAQLPPAHMRLLKLTISLLQHLAKHSAHTNMGPGNLATCIAPSFCSPSSGPTSGAGLPHGGSGGGANSASALLQVQNSVREITTVFTPLIAFMIVKHIELFGQDILSMFVKYDCEASPPIKIEEMSEEGGANGGEEEGGDGDKMASMTDSAGSNRRRESSLGDEIDEDDDDMGGEEEDEEDDDDDEEEEDYEENFGPHQAQLRRHPHSHHTDQHQTQRQRAQASSGPRDSNSGTDSDSLHSVLSMPDTGSGMGCRRDDSSLDSLVEREYFQHEEAGSSSPQAHKSHLSPSNLSRDSGLTLSDTQLYEEDVGSGMAGSPYPGEASVGRFYQRSTSSNYEVEQHHQQQQQESDDWLTRSMVDPRVFERRNEQLHPLRLGREGKKKSRESSEGSDGESGHCQGTLSPVTSVRSRPPFKHSSSTPMIDIQSRGSGKLGGPELKPCLTHPPIGKRISSDSIGEEDEGQHDHETFPSRHYQHQHQTVQPPNAIDFRQIRQNMDMGTIVKSDSGTHLFLSDDTLPTRYNLTRSQGKGSSSSQIQQHHGRVFLRQASVTDSQGSPTTPTPPTSPDVKLADSPGDNKSNSSGIFEPKPSEELSESKPAPWEPEMNSAYRNWDGQLAKNFNSYPLSLAFSKSTSDLLSQVCLEDDDDAPGDDEQDRTITVENSKPRPESPLPSPSPKVPQSPKMWVNRKSHEAEEVVDMRRRPHFSLMIRPEGDYYSQQAQQYRKRSLGLPPQHLIKGSPPPNVILQSLSGARKDVTSTSSAFPLRASYDSAILSQVRRSSATDINTHNGREIAKTINSIRPEEYISVTSRPVMISSSPVSTSEECGTTSSLHVSPVSSSSSTTSSTSSLVSPRQSLSPLSSANARRAKLAKYMGARAENISVKNQVAEGVAQRPEKPPNYHQALQRNFMLKHSVPVNITDDDTGRQRELNAKAKALYEKSLQLYNEQRINRTKEGESKLIDSDFKSNLQSKDSVIDCGDRSNGNSVQSAKGQDSGTVVEDFHTASGLSESPPSPSESGFLDLGSISQSLQTDVLSRRDKYQARSSLGMPTASSHHNPSSKESMISVPLSRHDSHLSDVSGSSSGGSTITISTLERPSDTSSGSRASMASSVASSVGGDGLAESPSKQQATTDMEFRKMSYSRHFRPQDDSEKGSIARHKEDVEQDGKRDIQWSSEGEGVYVTLRKNPQQLYLESMKLYEEKLTPSTTSQSLTPLIENRTVQSQIAHFHSQSQQQQVPSSSSSNVKDHPRPNSIHEASGLQRSQSDASNKVNLTRTAHYADQVKTSSPTQTPQKEDWVSKQPHEKQEQQRQKSAQQQQVPSSSAHSGLSDIPSEHHQNFLKARSCFYEPEETNSQHTVKPSYKVLGGTRKPTNPSHMISSSVSMSNLSTTKYENRLAPSHSQLTVDMSVESGHSPRSKFHVPLKSNQPAKTSASTFSSHVPSTSSSKSSNQGKRELPWSVKSLKSLYDKDNKESDKSGHPSQPPPYQDPPPFRRLQGAARASTSSSSSTGSEASTDPNIRKSSLTSGPLYRSGGTQAFGDGFGSYSSSEDGYSSSLDRKSRGSLDSSQEAISDHTNITYV</sequence>
<feature type="region of interest" description="Disordered" evidence="1">
    <location>
        <begin position="893"/>
        <end position="941"/>
    </location>
</feature>
<feature type="region of interest" description="Disordered" evidence="1">
    <location>
        <begin position="1068"/>
        <end position="1114"/>
    </location>
</feature>
<feature type="region of interest" description="Disordered" evidence="1">
    <location>
        <begin position="1658"/>
        <end position="1831"/>
    </location>
</feature>
<feature type="region of interest" description="Disordered" evidence="1">
    <location>
        <begin position="1224"/>
        <end position="1248"/>
    </location>
</feature>
<dbReference type="InterPro" id="IPR008936">
    <property type="entry name" value="Rho_GTPase_activation_prot"/>
</dbReference>
<feature type="compositionally biased region" description="Basic and acidic residues" evidence="1">
    <location>
        <begin position="613"/>
        <end position="630"/>
    </location>
</feature>
<feature type="compositionally biased region" description="Acidic residues" evidence="1">
    <location>
        <begin position="412"/>
        <end position="444"/>
    </location>
</feature>
<feature type="compositionally biased region" description="Polar residues" evidence="1">
    <location>
        <begin position="1233"/>
        <end position="1247"/>
    </location>
</feature>
<reference evidence="3 4" key="1">
    <citation type="journal article" date="2021" name="Elife">
        <title>Chloroplast acquisition without the gene transfer in kleptoplastic sea slugs, Plakobranchus ocellatus.</title>
        <authorList>
            <person name="Maeda T."/>
            <person name="Takahashi S."/>
            <person name="Yoshida T."/>
            <person name="Shimamura S."/>
            <person name="Takaki Y."/>
            <person name="Nagai Y."/>
            <person name="Toyoda A."/>
            <person name="Suzuki Y."/>
            <person name="Arimoto A."/>
            <person name="Ishii H."/>
            <person name="Satoh N."/>
            <person name="Nishiyama T."/>
            <person name="Hasebe M."/>
            <person name="Maruyama T."/>
            <person name="Minagawa J."/>
            <person name="Obokata J."/>
            <person name="Shigenobu S."/>
        </authorList>
    </citation>
    <scope>NUCLEOTIDE SEQUENCE [LARGE SCALE GENOMIC DNA]</scope>
</reference>
<keyword evidence="4" id="KW-1185">Reference proteome</keyword>
<feature type="region of interest" description="Disordered" evidence="1">
    <location>
        <begin position="375"/>
        <end position="733"/>
    </location>
</feature>
<feature type="compositionally biased region" description="Polar residues" evidence="1">
    <location>
        <begin position="1302"/>
        <end position="1314"/>
    </location>
</feature>
<feature type="compositionally biased region" description="Basic and acidic residues" evidence="1">
    <location>
        <begin position="1397"/>
        <end position="1422"/>
    </location>
</feature>
<dbReference type="EMBL" id="BLXT01002086">
    <property type="protein sequence ID" value="GFN91024.1"/>
    <property type="molecule type" value="Genomic_DNA"/>
</dbReference>
<feature type="region of interest" description="Disordered" evidence="1">
    <location>
        <begin position="1283"/>
        <end position="1422"/>
    </location>
</feature>
<comment type="caution">
    <text evidence="3">The sequence shown here is derived from an EMBL/GenBank/DDBJ whole genome shotgun (WGS) entry which is preliminary data.</text>
</comment>
<evidence type="ECO:0000313" key="3">
    <source>
        <dbReference type="EMBL" id="GFN91024.1"/>
    </source>
</evidence>
<proteinExistence type="predicted"/>
<dbReference type="GO" id="GO:0005096">
    <property type="term" value="F:GTPase activator activity"/>
    <property type="evidence" value="ECO:0007669"/>
    <property type="project" value="TreeGrafter"/>
</dbReference>
<feature type="compositionally biased region" description="Low complexity" evidence="1">
    <location>
        <begin position="1331"/>
        <end position="1367"/>
    </location>
</feature>
<dbReference type="Proteomes" id="UP000735302">
    <property type="component" value="Unassembled WGS sequence"/>
</dbReference>
<feature type="compositionally biased region" description="Polar residues" evidence="1">
    <location>
        <begin position="527"/>
        <end position="555"/>
    </location>
</feature>
<feature type="compositionally biased region" description="Polar residues" evidence="1">
    <location>
        <begin position="476"/>
        <end position="492"/>
    </location>
</feature>
<feature type="region of interest" description="Disordered" evidence="1">
    <location>
        <begin position="1600"/>
        <end position="1636"/>
    </location>
</feature>
<feature type="compositionally biased region" description="Polar residues" evidence="1">
    <location>
        <begin position="1814"/>
        <end position="1831"/>
    </location>
</feature>
<dbReference type="GO" id="GO:0007165">
    <property type="term" value="P:signal transduction"/>
    <property type="evidence" value="ECO:0007669"/>
    <property type="project" value="InterPro"/>
</dbReference>
<dbReference type="Gene3D" id="1.10.555.10">
    <property type="entry name" value="Rho GTPase activation protein"/>
    <property type="match status" value="1"/>
</dbReference>
<dbReference type="PROSITE" id="PS50238">
    <property type="entry name" value="RHOGAP"/>
    <property type="match status" value="1"/>
</dbReference>
<organism evidence="3 4">
    <name type="scientific">Plakobranchus ocellatus</name>
    <dbReference type="NCBI Taxonomy" id="259542"/>
    <lineage>
        <taxon>Eukaryota</taxon>
        <taxon>Metazoa</taxon>
        <taxon>Spiralia</taxon>
        <taxon>Lophotrochozoa</taxon>
        <taxon>Mollusca</taxon>
        <taxon>Gastropoda</taxon>
        <taxon>Heterobranchia</taxon>
        <taxon>Euthyneura</taxon>
        <taxon>Panpulmonata</taxon>
        <taxon>Sacoglossa</taxon>
        <taxon>Placobranchoidea</taxon>
        <taxon>Plakobranchidae</taxon>
        <taxon>Plakobranchus</taxon>
    </lineage>
</organism>
<accession>A0AAV3Z6B3</accession>
<protein>
    <submittedName>
        <fullName evidence="3">Rho GTPase-activating protein 20</fullName>
    </submittedName>
</protein>
<dbReference type="SUPFAM" id="SSF48350">
    <property type="entry name" value="GTPase activation domain, GAP"/>
    <property type="match status" value="1"/>
</dbReference>
<dbReference type="SMART" id="SM00324">
    <property type="entry name" value="RhoGAP"/>
    <property type="match status" value="1"/>
</dbReference>
<dbReference type="PANTHER" id="PTHR23179:SF3">
    <property type="entry name" value="RHO GTPASE-ACTIVATING PROTEIN 20"/>
    <property type="match status" value="1"/>
</dbReference>
<evidence type="ECO:0000259" key="2">
    <source>
        <dbReference type="PROSITE" id="PS50238"/>
    </source>
</evidence>